<keyword evidence="2" id="KW-1185">Reference proteome</keyword>
<dbReference type="EnsemblProtists" id="PYU1_T013728">
    <property type="protein sequence ID" value="PYU1_T013728"/>
    <property type="gene ID" value="PYU1_G013699"/>
</dbReference>
<dbReference type="HOGENOM" id="CLU_3056899_0_0_1"/>
<dbReference type="Proteomes" id="UP000019132">
    <property type="component" value="Unassembled WGS sequence"/>
</dbReference>
<proteinExistence type="predicted"/>
<dbReference type="EMBL" id="GL376586">
    <property type="status" value="NOT_ANNOTATED_CDS"/>
    <property type="molecule type" value="Genomic_DNA"/>
</dbReference>
<organism evidence="1 2">
    <name type="scientific">Globisporangium ultimum (strain ATCC 200006 / CBS 805.95 / DAOM BR144)</name>
    <name type="common">Pythium ultimum</name>
    <dbReference type="NCBI Taxonomy" id="431595"/>
    <lineage>
        <taxon>Eukaryota</taxon>
        <taxon>Sar</taxon>
        <taxon>Stramenopiles</taxon>
        <taxon>Oomycota</taxon>
        <taxon>Peronosporomycetes</taxon>
        <taxon>Pythiales</taxon>
        <taxon>Pythiaceae</taxon>
        <taxon>Globisporangium</taxon>
    </lineage>
</organism>
<accession>K3X929</accession>
<reference evidence="2" key="1">
    <citation type="journal article" date="2010" name="Genome Biol.">
        <title>Genome sequence of the necrotrophic plant pathogen Pythium ultimum reveals original pathogenicity mechanisms and effector repertoire.</title>
        <authorList>
            <person name="Levesque C.A."/>
            <person name="Brouwer H."/>
            <person name="Cano L."/>
            <person name="Hamilton J.P."/>
            <person name="Holt C."/>
            <person name="Huitema E."/>
            <person name="Raffaele S."/>
            <person name="Robideau G.P."/>
            <person name="Thines M."/>
            <person name="Win J."/>
            <person name="Zerillo M.M."/>
            <person name="Beakes G.W."/>
            <person name="Boore J.L."/>
            <person name="Busam D."/>
            <person name="Dumas B."/>
            <person name="Ferriera S."/>
            <person name="Fuerstenberg S.I."/>
            <person name="Gachon C.M."/>
            <person name="Gaulin E."/>
            <person name="Govers F."/>
            <person name="Grenville-Briggs L."/>
            <person name="Horner N."/>
            <person name="Hostetler J."/>
            <person name="Jiang R.H."/>
            <person name="Johnson J."/>
            <person name="Krajaejun T."/>
            <person name="Lin H."/>
            <person name="Meijer H.J."/>
            <person name="Moore B."/>
            <person name="Morris P."/>
            <person name="Phuntmart V."/>
            <person name="Puiu D."/>
            <person name="Shetty J."/>
            <person name="Stajich J.E."/>
            <person name="Tripathy S."/>
            <person name="Wawra S."/>
            <person name="van West P."/>
            <person name="Whitty B.R."/>
            <person name="Coutinho P.M."/>
            <person name="Henrissat B."/>
            <person name="Martin F."/>
            <person name="Thomas P.D."/>
            <person name="Tyler B.M."/>
            <person name="De Vries R.P."/>
            <person name="Kamoun S."/>
            <person name="Yandell M."/>
            <person name="Tisserat N."/>
            <person name="Buell C.R."/>
        </authorList>
    </citation>
    <scope>NUCLEOTIDE SEQUENCE</scope>
    <source>
        <strain evidence="2">DAOM:BR144</strain>
    </source>
</reference>
<sequence length="54" mass="6117">HCAIFTASAPVRRVSNDCEAHEGIRRVCGIFRILAGSMCMKYHRCCERNNMQSS</sequence>
<name>K3X929_GLOUD</name>
<evidence type="ECO:0000313" key="2">
    <source>
        <dbReference type="Proteomes" id="UP000019132"/>
    </source>
</evidence>
<dbReference type="AlphaFoldDB" id="K3X929"/>
<reference evidence="2" key="2">
    <citation type="submission" date="2010-04" db="EMBL/GenBank/DDBJ databases">
        <authorList>
            <person name="Buell R."/>
            <person name="Hamilton J."/>
            <person name="Hostetler J."/>
        </authorList>
    </citation>
    <scope>NUCLEOTIDE SEQUENCE [LARGE SCALE GENOMIC DNA]</scope>
    <source>
        <strain evidence="2">DAOM:BR144</strain>
    </source>
</reference>
<dbReference type="VEuPathDB" id="FungiDB:PYU1_G013699"/>
<protein>
    <submittedName>
        <fullName evidence="1">Uncharacterized protein</fullName>
    </submittedName>
</protein>
<evidence type="ECO:0000313" key="1">
    <source>
        <dbReference type="EnsemblProtists" id="PYU1_T013728"/>
    </source>
</evidence>
<reference evidence="1" key="3">
    <citation type="submission" date="2015-02" db="UniProtKB">
        <authorList>
            <consortium name="EnsemblProtists"/>
        </authorList>
    </citation>
    <scope>IDENTIFICATION</scope>
    <source>
        <strain evidence="1">DAOM BR144</strain>
    </source>
</reference>
<dbReference type="InParanoid" id="K3X929"/>